<sequence>MNRTGKVLLFVIFFIGLVGNSTQLGDKDHGHKKQSEDHVKYRPYESQHQGHKENNHHEVCDPEAPDYAKCLERQAHHNETLLVDSVPPSSTTPKLFAD</sequence>
<feature type="compositionally biased region" description="Basic and acidic residues" evidence="1">
    <location>
        <begin position="25"/>
        <end position="60"/>
    </location>
</feature>
<evidence type="ECO:0000256" key="2">
    <source>
        <dbReference type="SAM" id="SignalP"/>
    </source>
</evidence>
<comment type="caution">
    <text evidence="3">The sequence shown here is derived from an EMBL/GenBank/DDBJ whole genome shotgun (WGS) entry which is preliminary data.</text>
</comment>
<name>A0A8T1LZQ5_CLOSI</name>
<evidence type="ECO:0000313" key="3">
    <source>
        <dbReference type="EMBL" id="KAG5442076.1"/>
    </source>
</evidence>
<evidence type="ECO:0000256" key="1">
    <source>
        <dbReference type="SAM" id="MobiDB-lite"/>
    </source>
</evidence>
<proteinExistence type="predicted"/>
<feature type="region of interest" description="Disordered" evidence="1">
    <location>
        <begin position="21"/>
        <end position="61"/>
    </location>
</feature>
<dbReference type="Proteomes" id="UP000286415">
    <property type="component" value="Unassembled WGS sequence"/>
</dbReference>
<feature type="signal peptide" evidence="2">
    <location>
        <begin position="1"/>
        <end position="19"/>
    </location>
</feature>
<keyword evidence="2" id="KW-0732">Signal</keyword>
<keyword evidence="4" id="KW-1185">Reference proteome</keyword>
<reference evidence="3 4" key="2">
    <citation type="journal article" date="2021" name="Genomics">
        <title>High-quality reference genome for Clonorchis sinensis.</title>
        <authorList>
            <person name="Young N.D."/>
            <person name="Stroehlein A.J."/>
            <person name="Kinkar L."/>
            <person name="Wang T."/>
            <person name="Sohn W.M."/>
            <person name="Chang B.C.H."/>
            <person name="Kaur P."/>
            <person name="Weisz D."/>
            <person name="Dudchenko O."/>
            <person name="Aiden E.L."/>
            <person name="Korhonen P.K."/>
            <person name="Gasser R.B."/>
        </authorList>
    </citation>
    <scope>NUCLEOTIDE SEQUENCE [LARGE SCALE GENOMIC DNA]</scope>
    <source>
        <strain evidence="3">Cs-k2</strain>
    </source>
</reference>
<dbReference type="AlphaFoldDB" id="A0A8T1LZQ5"/>
<organism evidence="3 4">
    <name type="scientific">Clonorchis sinensis</name>
    <name type="common">Chinese liver fluke</name>
    <dbReference type="NCBI Taxonomy" id="79923"/>
    <lineage>
        <taxon>Eukaryota</taxon>
        <taxon>Metazoa</taxon>
        <taxon>Spiralia</taxon>
        <taxon>Lophotrochozoa</taxon>
        <taxon>Platyhelminthes</taxon>
        <taxon>Trematoda</taxon>
        <taxon>Digenea</taxon>
        <taxon>Opisthorchiida</taxon>
        <taxon>Opisthorchiata</taxon>
        <taxon>Opisthorchiidae</taxon>
        <taxon>Clonorchis</taxon>
    </lineage>
</organism>
<feature type="chain" id="PRO_5035900417" evidence="2">
    <location>
        <begin position="20"/>
        <end position="98"/>
    </location>
</feature>
<dbReference type="EMBL" id="NIRI02000076">
    <property type="protein sequence ID" value="KAG5442076.1"/>
    <property type="molecule type" value="Genomic_DNA"/>
</dbReference>
<reference evidence="3 4" key="1">
    <citation type="journal article" date="2018" name="Biotechnol. Adv.">
        <title>Improved genomic resources and new bioinformatic workflow for the carcinogenic parasite Clonorchis sinensis: Biotechnological implications.</title>
        <authorList>
            <person name="Wang D."/>
            <person name="Korhonen P.K."/>
            <person name="Gasser R.B."/>
            <person name="Young N.D."/>
        </authorList>
    </citation>
    <scope>NUCLEOTIDE SEQUENCE [LARGE SCALE GENOMIC DNA]</scope>
    <source>
        <strain evidence="3">Cs-k2</strain>
    </source>
</reference>
<gene>
    <name evidence="3" type="ORF">CSKR_200142</name>
</gene>
<protein>
    <submittedName>
        <fullName evidence="3">Uncharacterized protein</fullName>
    </submittedName>
</protein>
<accession>A0A8T1LZQ5</accession>
<evidence type="ECO:0000313" key="4">
    <source>
        <dbReference type="Proteomes" id="UP000286415"/>
    </source>
</evidence>